<evidence type="ECO:0000256" key="3">
    <source>
        <dbReference type="ARBA" id="ARBA00023125"/>
    </source>
</evidence>
<feature type="domain" description="ParB-like N-terminal" evidence="4">
    <location>
        <begin position="33"/>
        <end position="124"/>
    </location>
</feature>
<reference evidence="5" key="1">
    <citation type="submission" date="2021-05" db="EMBL/GenBank/DDBJ databases">
        <authorList>
            <person name="Pietrasiak N."/>
            <person name="Ward R."/>
            <person name="Stajich J.E."/>
            <person name="Kurbessoian T."/>
        </authorList>
    </citation>
    <scope>NUCLEOTIDE SEQUENCE</scope>
    <source>
        <strain evidence="5">HA4357-MV3</strain>
    </source>
</reference>
<dbReference type="Gene3D" id="3.90.1530.30">
    <property type="match status" value="1"/>
</dbReference>
<dbReference type="PANTHER" id="PTHR33375:SF1">
    <property type="entry name" value="CHROMOSOME-PARTITIONING PROTEIN PARB-RELATED"/>
    <property type="match status" value="1"/>
</dbReference>
<dbReference type="PANTHER" id="PTHR33375">
    <property type="entry name" value="CHROMOSOME-PARTITIONING PROTEIN PARB-RELATED"/>
    <property type="match status" value="1"/>
</dbReference>
<dbReference type="AlphaFoldDB" id="A0A9E3LVB1"/>
<dbReference type="GO" id="GO:0005694">
    <property type="term" value="C:chromosome"/>
    <property type="evidence" value="ECO:0007669"/>
    <property type="project" value="TreeGrafter"/>
</dbReference>
<dbReference type="Pfam" id="PF02195">
    <property type="entry name" value="ParB_N"/>
    <property type="match status" value="1"/>
</dbReference>
<reference evidence="5" key="2">
    <citation type="journal article" date="2022" name="Microbiol. Resour. Announc.">
        <title>Metagenome Sequencing to Explore Phylogenomics of Terrestrial Cyanobacteria.</title>
        <authorList>
            <person name="Ward R.D."/>
            <person name="Stajich J.E."/>
            <person name="Johansen J.R."/>
            <person name="Huntemann M."/>
            <person name="Clum A."/>
            <person name="Foster B."/>
            <person name="Foster B."/>
            <person name="Roux S."/>
            <person name="Palaniappan K."/>
            <person name="Varghese N."/>
            <person name="Mukherjee S."/>
            <person name="Reddy T.B.K."/>
            <person name="Daum C."/>
            <person name="Copeland A."/>
            <person name="Chen I.A."/>
            <person name="Ivanova N.N."/>
            <person name="Kyrpides N.C."/>
            <person name="Shapiro N."/>
            <person name="Eloe-Fadrosh E.A."/>
            <person name="Pietrasiak N."/>
        </authorList>
    </citation>
    <scope>NUCLEOTIDE SEQUENCE</scope>
    <source>
        <strain evidence="5">HA4357-MV3</strain>
    </source>
</reference>
<dbReference type="SMART" id="SM00470">
    <property type="entry name" value="ParB"/>
    <property type="match status" value="1"/>
</dbReference>
<dbReference type="FunFam" id="3.90.1530.30:FF:000001">
    <property type="entry name" value="Chromosome partitioning protein ParB"/>
    <property type="match status" value="1"/>
</dbReference>
<comment type="similarity">
    <text evidence="1">Belongs to the ParB family.</text>
</comment>
<dbReference type="EMBL" id="JAHHHW010000132">
    <property type="protein sequence ID" value="MBW4434473.1"/>
    <property type="molecule type" value="Genomic_DNA"/>
</dbReference>
<dbReference type="InterPro" id="IPR036086">
    <property type="entry name" value="ParB/Sulfiredoxin_sf"/>
</dbReference>
<sequence>MTKQVELKAYDKNALDDLFSGTSQEDSGNKNTITLPIDSIILPPSQPRRYFDPQKIQSLAENIKENGLLSPIVVRSTSSNDEFELVAGERRLRASKLAGLEDIPVNIIDCDENAAARIRLVENLQREDLNAYEETIGIVELLAAILNIDQKDVVYLLNRMLDEEKNKVPQNVLGSNESLIIQDLFSKLGKITWQSFATTRLPLLKLPSDIQDVLIRGQLEYTKAHAIARVKNEQARGKIVKQAIDEGLSLSQIKEIVESIMSAGTTDKKETPFQQLASRGKNVQGLLKKHRRFIENDKKITNKINRLLDQIEELFPSETENTEMENLK</sequence>
<dbReference type="GO" id="GO:0003677">
    <property type="term" value="F:DNA binding"/>
    <property type="evidence" value="ECO:0007669"/>
    <property type="project" value="UniProtKB-KW"/>
</dbReference>
<proteinExistence type="inferred from homology"/>
<dbReference type="InterPro" id="IPR050336">
    <property type="entry name" value="Chromosome_partition/occlusion"/>
</dbReference>
<protein>
    <submittedName>
        <fullName evidence="5">ParB/RepB/Spo0J family partition protein</fullName>
    </submittedName>
</protein>
<keyword evidence="2" id="KW-0159">Chromosome partition</keyword>
<comment type="caution">
    <text evidence="5">The sequence shown here is derived from an EMBL/GenBank/DDBJ whole genome shotgun (WGS) entry which is preliminary data.</text>
</comment>
<dbReference type="GO" id="GO:0007059">
    <property type="term" value="P:chromosome segregation"/>
    <property type="evidence" value="ECO:0007669"/>
    <property type="project" value="UniProtKB-KW"/>
</dbReference>
<dbReference type="CDD" id="cd16393">
    <property type="entry name" value="SPO0J_N"/>
    <property type="match status" value="1"/>
</dbReference>
<accession>A0A9E3LVB1</accession>
<dbReference type="InterPro" id="IPR003115">
    <property type="entry name" value="ParB_N"/>
</dbReference>
<evidence type="ECO:0000259" key="4">
    <source>
        <dbReference type="SMART" id="SM00470"/>
    </source>
</evidence>
<dbReference type="NCBIfam" id="TIGR00180">
    <property type="entry name" value="parB_part"/>
    <property type="match status" value="1"/>
</dbReference>
<dbReference type="InterPro" id="IPR004437">
    <property type="entry name" value="ParB/RepB/Spo0J"/>
</dbReference>
<dbReference type="SUPFAM" id="SSF110849">
    <property type="entry name" value="ParB/Sulfiredoxin"/>
    <property type="match status" value="1"/>
</dbReference>
<dbReference type="Gene3D" id="1.10.10.2830">
    <property type="match status" value="1"/>
</dbReference>
<evidence type="ECO:0000256" key="2">
    <source>
        <dbReference type="ARBA" id="ARBA00022829"/>
    </source>
</evidence>
<evidence type="ECO:0000313" key="5">
    <source>
        <dbReference type="EMBL" id="MBW4434473.1"/>
    </source>
</evidence>
<dbReference type="Proteomes" id="UP000813215">
    <property type="component" value="Unassembled WGS sequence"/>
</dbReference>
<organism evidence="5 6">
    <name type="scientific">Pelatocladus maniniholoensis HA4357-MV3</name>
    <dbReference type="NCBI Taxonomy" id="1117104"/>
    <lineage>
        <taxon>Bacteria</taxon>
        <taxon>Bacillati</taxon>
        <taxon>Cyanobacteriota</taxon>
        <taxon>Cyanophyceae</taxon>
        <taxon>Nostocales</taxon>
        <taxon>Nostocaceae</taxon>
        <taxon>Pelatocladus</taxon>
    </lineage>
</organism>
<evidence type="ECO:0000256" key="1">
    <source>
        <dbReference type="ARBA" id="ARBA00006295"/>
    </source>
</evidence>
<keyword evidence="3" id="KW-0238">DNA-binding</keyword>
<gene>
    <name evidence="5" type="ORF">KME28_22840</name>
</gene>
<dbReference type="InterPro" id="IPR041468">
    <property type="entry name" value="HTH_ParB/Spo0J"/>
</dbReference>
<dbReference type="Pfam" id="PF17762">
    <property type="entry name" value="HTH_ParB"/>
    <property type="match status" value="1"/>
</dbReference>
<dbReference type="SUPFAM" id="SSF109709">
    <property type="entry name" value="KorB DNA-binding domain-like"/>
    <property type="match status" value="1"/>
</dbReference>
<name>A0A9E3LVB1_9NOST</name>
<evidence type="ECO:0000313" key="6">
    <source>
        <dbReference type="Proteomes" id="UP000813215"/>
    </source>
</evidence>